<reference evidence="4" key="2">
    <citation type="submission" date="2015-01" db="EMBL/GenBank/DDBJ databases">
        <title>Evolutionary Origins and Diversification of the Mycorrhizal Mutualists.</title>
        <authorList>
            <consortium name="DOE Joint Genome Institute"/>
            <consortium name="Mycorrhizal Genomics Consortium"/>
            <person name="Kohler A."/>
            <person name="Kuo A."/>
            <person name="Nagy L.G."/>
            <person name="Floudas D."/>
            <person name="Copeland A."/>
            <person name="Barry K.W."/>
            <person name="Cichocki N."/>
            <person name="Veneault-Fourrey C."/>
            <person name="LaButti K."/>
            <person name="Lindquist E.A."/>
            <person name="Lipzen A."/>
            <person name="Lundell T."/>
            <person name="Morin E."/>
            <person name="Murat C."/>
            <person name="Riley R."/>
            <person name="Ohm R."/>
            <person name="Sun H."/>
            <person name="Tunlid A."/>
            <person name="Henrissat B."/>
            <person name="Grigoriev I.V."/>
            <person name="Hibbett D.S."/>
            <person name="Martin F."/>
        </authorList>
    </citation>
    <scope>NUCLEOTIDE SEQUENCE [LARGE SCALE GENOMIC DNA]</scope>
    <source>
        <strain evidence="4">441</strain>
    </source>
</reference>
<sequence length="300" mass="33546">MSSSSFPYFRWLYQQQVIKYFRVAPIAIWVFDFFLTLEDEIRLLTRTKHWGLTHVLYIPTRYFPIIGSICAAYNALVTTRPEKMCVALYRTAEIILYFGMLASEGLLLIRTLALWHSQNAARKLLIGTYILVAVIMFVCAVISSTLKFEGICGETDASVATALATQLSHVTVGMFSSAAFFELVVILYTLLYTLKWRTRTGRYATSALVAALTHGNVLYALSLLVASIVNITFFVLPLSDGWNGLFITFEGILHGVMASRILFELRVALSEGISLQIFTNPGSRMEFTSVPLSDFHADGS</sequence>
<proteinExistence type="predicted"/>
<feature type="transmembrane region" description="Helical" evidence="1">
    <location>
        <begin position="49"/>
        <end position="74"/>
    </location>
</feature>
<keyword evidence="1" id="KW-0812">Transmembrane</keyword>
<dbReference type="HOGENOM" id="CLU_035509_11_1_1"/>
<accession>A0A0D0A7S0</accession>
<reference evidence="3 4" key="1">
    <citation type="submission" date="2014-04" db="EMBL/GenBank/DDBJ databases">
        <authorList>
            <consortium name="DOE Joint Genome Institute"/>
            <person name="Kuo A."/>
            <person name="Kohler A."/>
            <person name="Costa M.D."/>
            <person name="Nagy L.G."/>
            <person name="Floudas D."/>
            <person name="Copeland A."/>
            <person name="Barry K.W."/>
            <person name="Cichocki N."/>
            <person name="Veneault-Fourrey C."/>
            <person name="LaButti K."/>
            <person name="Lindquist E.A."/>
            <person name="Lipzen A."/>
            <person name="Lundell T."/>
            <person name="Morin E."/>
            <person name="Murat C."/>
            <person name="Sun H."/>
            <person name="Tunlid A."/>
            <person name="Henrissat B."/>
            <person name="Grigoriev I.V."/>
            <person name="Hibbett D.S."/>
            <person name="Martin F."/>
            <person name="Nordberg H.P."/>
            <person name="Cantor M.N."/>
            <person name="Hua S.X."/>
        </authorList>
    </citation>
    <scope>NUCLEOTIDE SEQUENCE [LARGE SCALE GENOMIC DNA]</scope>
    <source>
        <strain evidence="3 4">441</strain>
    </source>
</reference>
<evidence type="ECO:0000256" key="1">
    <source>
        <dbReference type="SAM" id="Phobius"/>
    </source>
</evidence>
<keyword evidence="1" id="KW-1133">Transmembrane helix</keyword>
<dbReference type="OrthoDB" id="3350812at2759"/>
<feature type="transmembrane region" description="Helical" evidence="1">
    <location>
        <begin position="242"/>
        <end position="263"/>
    </location>
</feature>
<name>A0A0D0A7S0_9AGAM</name>
<dbReference type="InterPro" id="IPR045340">
    <property type="entry name" value="DUF6533"/>
</dbReference>
<feature type="transmembrane region" description="Helical" evidence="1">
    <location>
        <begin position="124"/>
        <end position="146"/>
    </location>
</feature>
<keyword evidence="1" id="KW-0472">Membrane</keyword>
<dbReference type="EMBL" id="KN833693">
    <property type="protein sequence ID" value="KIK28108.1"/>
    <property type="molecule type" value="Genomic_DNA"/>
</dbReference>
<dbReference type="Proteomes" id="UP000054018">
    <property type="component" value="Unassembled WGS sequence"/>
</dbReference>
<feature type="transmembrane region" description="Helical" evidence="1">
    <location>
        <begin position="20"/>
        <end position="37"/>
    </location>
</feature>
<feature type="transmembrane region" description="Helical" evidence="1">
    <location>
        <begin position="94"/>
        <end position="112"/>
    </location>
</feature>
<feature type="transmembrane region" description="Helical" evidence="1">
    <location>
        <begin position="203"/>
        <end position="236"/>
    </location>
</feature>
<protein>
    <recommendedName>
        <fullName evidence="2">DUF6533 domain-containing protein</fullName>
    </recommendedName>
</protein>
<dbReference type="AlphaFoldDB" id="A0A0D0A7S0"/>
<gene>
    <name evidence="3" type="ORF">PISMIDRAFT_605383</name>
</gene>
<evidence type="ECO:0000313" key="4">
    <source>
        <dbReference type="Proteomes" id="UP000054018"/>
    </source>
</evidence>
<evidence type="ECO:0000313" key="3">
    <source>
        <dbReference type="EMBL" id="KIK28108.1"/>
    </source>
</evidence>
<evidence type="ECO:0000259" key="2">
    <source>
        <dbReference type="Pfam" id="PF20151"/>
    </source>
</evidence>
<feature type="domain" description="DUF6533" evidence="2">
    <location>
        <begin position="20"/>
        <end position="66"/>
    </location>
</feature>
<organism evidence="3 4">
    <name type="scientific">Pisolithus microcarpus 441</name>
    <dbReference type="NCBI Taxonomy" id="765257"/>
    <lineage>
        <taxon>Eukaryota</taxon>
        <taxon>Fungi</taxon>
        <taxon>Dikarya</taxon>
        <taxon>Basidiomycota</taxon>
        <taxon>Agaricomycotina</taxon>
        <taxon>Agaricomycetes</taxon>
        <taxon>Agaricomycetidae</taxon>
        <taxon>Boletales</taxon>
        <taxon>Sclerodermatineae</taxon>
        <taxon>Pisolithaceae</taxon>
        <taxon>Pisolithus</taxon>
    </lineage>
</organism>
<dbReference type="Pfam" id="PF20151">
    <property type="entry name" value="DUF6533"/>
    <property type="match status" value="1"/>
</dbReference>
<feature type="transmembrane region" description="Helical" evidence="1">
    <location>
        <begin position="166"/>
        <end position="191"/>
    </location>
</feature>
<keyword evidence="4" id="KW-1185">Reference proteome</keyword>